<keyword evidence="2" id="KW-1185">Reference proteome</keyword>
<dbReference type="AlphaFoldDB" id="B6GA30"/>
<accession>B6GA30</accession>
<proteinExistence type="predicted"/>
<dbReference type="EMBL" id="ABXJ01000055">
    <property type="protein sequence ID" value="EEA90885.1"/>
    <property type="molecule type" value="Genomic_DNA"/>
</dbReference>
<dbReference type="STRING" id="445975.COLSTE_00923"/>
<evidence type="ECO:0000313" key="2">
    <source>
        <dbReference type="Proteomes" id="UP000003560"/>
    </source>
</evidence>
<dbReference type="HOGENOM" id="CLU_3268572_0_0_11"/>
<reference evidence="1 2" key="1">
    <citation type="submission" date="2008-10" db="EMBL/GenBank/DDBJ databases">
        <title>Draft genome sequence of Collinsella stercoris (DSM 13279).</title>
        <authorList>
            <person name="Sudarsanam P."/>
            <person name="Ley R."/>
            <person name="Guruge J."/>
            <person name="Turnbaugh P.J."/>
            <person name="Mahowald M."/>
            <person name="Liep D."/>
            <person name="Gordon J."/>
        </authorList>
    </citation>
    <scope>NUCLEOTIDE SEQUENCE [LARGE SCALE GENOMIC DNA]</scope>
    <source>
        <strain evidence="1 2">DSM 13279</strain>
    </source>
</reference>
<comment type="caution">
    <text evidence="1">The sequence shown here is derived from an EMBL/GenBank/DDBJ whole genome shotgun (WGS) entry which is preliminary data.</text>
</comment>
<name>B6GA30_9ACTN</name>
<organism evidence="1 2">
    <name type="scientific">Collinsella stercoris DSM 13279</name>
    <dbReference type="NCBI Taxonomy" id="445975"/>
    <lineage>
        <taxon>Bacteria</taxon>
        <taxon>Bacillati</taxon>
        <taxon>Actinomycetota</taxon>
        <taxon>Coriobacteriia</taxon>
        <taxon>Coriobacteriales</taxon>
        <taxon>Coriobacteriaceae</taxon>
        <taxon>Collinsella</taxon>
    </lineage>
</organism>
<dbReference type="Proteomes" id="UP000003560">
    <property type="component" value="Unassembled WGS sequence"/>
</dbReference>
<sequence>MSQKRLRRRQKLTVWRAFLSEVEIKFLVMESTMTNNFHYLQ</sequence>
<evidence type="ECO:0000313" key="1">
    <source>
        <dbReference type="EMBL" id="EEA90885.1"/>
    </source>
</evidence>
<gene>
    <name evidence="1" type="ORF">COLSTE_00923</name>
</gene>
<protein>
    <submittedName>
        <fullName evidence="1">Uncharacterized protein</fullName>
    </submittedName>
</protein>
<reference evidence="1 2" key="2">
    <citation type="submission" date="2008-10" db="EMBL/GenBank/DDBJ databases">
        <authorList>
            <person name="Fulton L."/>
            <person name="Clifton S."/>
            <person name="Fulton B."/>
            <person name="Xu J."/>
            <person name="Minx P."/>
            <person name="Pepin K.H."/>
            <person name="Johnson M."/>
            <person name="Thiruvilangam P."/>
            <person name="Bhonagiri V."/>
            <person name="Nash W.E."/>
            <person name="Mardis E.R."/>
            <person name="Wilson R.K."/>
        </authorList>
    </citation>
    <scope>NUCLEOTIDE SEQUENCE [LARGE SCALE GENOMIC DNA]</scope>
    <source>
        <strain evidence="1 2">DSM 13279</strain>
    </source>
</reference>